<dbReference type="InterPro" id="IPR038352">
    <property type="entry name" value="Imelysin_sf"/>
</dbReference>
<keyword evidence="6" id="KW-1185">Reference proteome</keyword>
<feature type="chain" id="PRO_5029635132" evidence="3">
    <location>
        <begin position="21"/>
        <end position="420"/>
    </location>
</feature>
<dbReference type="KEGG" id="hdh:G5B40_04335"/>
<evidence type="ECO:0000256" key="3">
    <source>
        <dbReference type="SAM" id="SignalP"/>
    </source>
</evidence>
<dbReference type="CDD" id="cd14657">
    <property type="entry name" value="Imelysin_IrpA-like"/>
    <property type="match status" value="1"/>
</dbReference>
<dbReference type="RefSeq" id="WP_165095479.1">
    <property type="nucleotide sequence ID" value="NZ_CP049056.1"/>
</dbReference>
<keyword evidence="2 3" id="KW-0732">Signal</keyword>
<accession>A0A7L5BWW4</accession>
<dbReference type="AlphaFoldDB" id="A0A7L5BWW4"/>
<reference evidence="5 6" key="1">
    <citation type="submission" date="2020-02" db="EMBL/GenBank/DDBJ databases">
        <title>complete genome sequence of Rhodobacteraceae bacterium.</title>
        <authorList>
            <person name="Park J."/>
            <person name="Kim Y.-S."/>
            <person name="Kim K.-H."/>
        </authorList>
    </citation>
    <scope>NUCLEOTIDE SEQUENCE [LARGE SCALE GENOMIC DNA]</scope>
    <source>
        <strain evidence="5 6">RR4-56</strain>
    </source>
</reference>
<proteinExistence type="predicted"/>
<dbReference type="InterPro" id="IPR018976">
    <property type="entry name" value="Imelysin-like"/>
</dbReference>
<sequence length="420" mass="43933">MKTISLALAASFTIAGAAFAASEKTDVLKTYADIAHAGYEDSLISARRLSSAVDALVGAPSAEALQAAKSAWRAARVPYQQTEVFRFGNPIVDAWEGKVNAWPLDEGLIDYVDASYGGATDENPAAALNVVANASIMIGGEAIDAANITPALLEGTLQEAGAVEANVATGYHAIEFLLWGQDLNGTDAGAGDRPWTDYATGDACTNGNCDRRGAYLKAATALLISDLEWMTAAWAEGGEARAEVTANPDSGISAILTGMGSLSYGEQAGERMRLGLMLNDPEEEHDCFSDNTHNSHYYDGLGVRNVYTGRYVRIDGRVVSGPSVSDLVAAAAPDVDAGIRRDLDRTMAALGAIKTVAEAGKAYDQMLKAGDAEGEALIMGAVDALITQTRGVERAVEALALNPIAFEGSDSLDNPDAVFQ</sequence>
<protein>
    <submittedName>
        <fullName evidence="5">Peptidase</fullName>
    </submittedName>
</protein>
<evidence type="ECO:0000256" key="1">
    <source>
        <dbReference type="ARBA" id="ARBA00004196"/>
    </source>
</evidence>
<comment type="subcellular location">
    <subcellularLocation>
        <location evidence="1">Cell envelope</location>
    </subcellularLocation>
</comment>
<dbReference type="GO" id="GO:0030313">
    <property type="term" value="C:cell envelope"/>
    <property type="evidence" value="ECO:0007669"/>
    <property type="project" value="UniProtKB-SubCell"/>
</dbReference>
<evidence type="ECO:0000313" key="5">
    <source>
        <dbReference type="EMBL" id="QIE54736.1"/>
    </source>
</evidence>
<feature type="domain" description="Imelysin-like" evidence="4">
    <location>
        <begin position="35"/>
        <end position="390"/>
    </location>
</feature>
<dbReference type="Gene3D" id="1.20.1420.20">
    <property type="entry name" value="M75 peptidase, HXXE motif"/>
    <property type="match status" value="1"/>
</dbReference>
<evidence type="ECO:0000256" key="2">
    <source>
        <dbReference type="ARBA" id="ARBA00022729"/>
    </source>
</evidence>
<evidence type="ECO:0000313" key="6">
    <source>
        <dbReference type="Proteomes" id="UP000503336"/>
    </source>
</evidence>
<name>A0A7L5BWW4_9RHOB</name>
<feature type="signal peptide" evidence="3">
    <location>
        <begin position="1"/>
        <end position="20"/>
    </location>
</feature>
<organism evidence="5 6">
    <name type="scientific">Pikeienuella piscinae</name>
    <dbReference type="NCBI Taxonomy" id="2748098"/>
    <lineage>
        <taxon>Bacteria</taxon>
        <taxon>Pseudomonadati</taxon>
        <taxon>Pseudomonadota</taxon>
        <taxon>Alphaproteobacteria</taxon>
        <taxon>Rhodobacterales</taxon>
        <taxon>Paracoccaceae</taxon>
        <taxon>Pikeienuella</taxon>
    </lineage>
</organism>
<dbReference type="Proteomes" id="UP000503336">
    <property type="component" value="Chromosome"/>
</dbReference>
<dbReference type="Pfam" id="PF09375">
    <property type="entry name" value="Peptidase_M75"/>
    <property type="match status" value="1"/>
</dbReference>
<evidence type="ECO:0000259" key="4">
    <source>
        <dbReference type="Pfam" id="PF09375"/>
    </source>
</evidence>
<gene>
    <name evidence="5" type="ORF">G5B40_04335</name>
</gene>
<dbReference type="EMBL" id="CP049056">
    <property type="protein sequence ID" value="QIE54736.1"/>
    <property type="molecule type" value="Genomic_DNA"/>
</dbReference>